<sequence>MTIRDSNDSNDRTDSNFLTPVPSAPTEEELRAGSAVAATDPEVIIYAEPVYPGTYNADDVPFVQATSVVPEHSPYAYASSSVYNPHGSGGINSATSGSIAVATGPARPSSSFAVATGPPRPPSSAVTPGVSVVTGPLGTNSRQPVHATTQYNSRYRDSNGALTCCAVSILITVSICVCCFLPFIVFAIAWAAAAENWDEAY</sequence>
<keyword evidence="2" id="KW-1133">Transmembrane helix</keyword>
<evidence type="ECO:0000313" key="4">
    <source>
        <dbReference type="Proteomes" id="UP000693970"/>
    </source>
</evidence>
<keyword evidence="4" id="KW-1185">Reference proteome</keyword>
<accession>A0A9K3PZM6</accession>
<comment type="caution">
    <text evidence="3">The sequence shown here is derived from an EMBL/GenBank/DDBJ whole genome shotgun (WGS) entry which is preliminary data.</text>
</comment>
<feature type="transmembrane region" description="Helical" evidence="2">
    <location>
        <begin position="160"/>
        <end position="193"/>
    </location>
</feature>
<name>A0A9K3PZM6_9STRA</name>
<evidence type="ECO:0000313" key="3">
    <source>
        <dbReference type="EMBL" id="KAG7362804.1"/>
    </source>
</evidence>
<reference evidence="3" key="2">
    <citation type="submission" date="2021-04" db="EMBL/GenBank/DDBJ databases">
        <authorList>
            <person name="Podell S."/>
        </authorList>
    </citation>
    <scope>NUCLEOTIDE SEQUENCE</scope>
    <source>
        <strain evidence="3">Hildebrandi</strain>
    </source>
</reference>
<dbReference type="AlphaFoldDB" id="A0A9K3PZM6"/>
<evidence type="ECO:0008006" key="5">
    <source>
        <dbReference type="Google" id="ProtNLM"/>
    </source>
</evidence>
<reference evidence="3" key="1">
    <citation type="journal article" date="2021" name="Sci. Rep.">
        <title>Diploid genomic architecture of Nitzschia inconspicua, an elite biomass production diatom.</title>
        <authorList>
            <person name="Oliver A."/>
            <person name="Podell S."/>
            <person name="Pinowska A."/>
            <person name="Traller J.C."/>
            <person name="Smith S.R."/>
            <person name="McClure R."/>
            <person name="Beliaev A."/>
            <person name="Bohutskyi P."/>
            <person name="Hill E.A."/>
            <person name="Rabines A."/>
            <person name="Zheng H."/>
            <person name="Allen L.Z."/>
            <person name="Kuo A."/>
            <person name="Grigoriev I.V."/>
            <person name="Allen A.E."/>
            <person name="Hazlebeck D."/>
            <person name="Allen E.E."/>
        </authorList>
    </citation>
    <scope>NUCLEOTIDE SEQUENCE</scope>
    <source>
        <strain evidence="3">Hildebrandi</strain>
    </source>
</reference>
<evidence type="ECO:0000256" key="2">
    <source>
        <dbReference type="SAM" id="Phobius"/>
    </source>
</evidence>
<gene>
    <name evidence="3" type="ORF">IV203_026164</name>
</gene>
<keyword evidence="2" id="KW-0472">Membrane</keyword>
<feature type="region of interest" description="Disordered" evidence="1">
    <location>
        <begin position="1"/>
        <end position="35"/>
    </location>
</feature>
<protein>
    <recommendedName>
        <fullName evidence="5">Transmembrane protein</fullName>
    </recommendedName>
</protein>
<proteinExistence type="predicted"/>
<dbReference type="EMBL" id="JAGRRH010000010">
    <property type="protein sequence ID" value="KAG7362804.1"/>
    <property type="molecule type" value="Genomic_DNA"/>
</dbReference>
<feature type="compositionally biased region" description="Basic and acidic residues" evidence="1">
    <location>
        <begin position="1"/>
        <end position="14"/>
    </location>
</feature>
<keyword evidence="2" id="KW-0812">Transmembrane</keyword>
<evidence type="ECO:0000256" key="1">
    <source>
        <dbReference type="SAM" id="MobiDB-lite"/>
    </source>
</evidence>
<organism evidence="3 4">
    <name type="scientific">Nitzschia inconspicua</name>
    <dbReference type="NCBI Taxonomy" id="303405"/>
    <lineage>
        <taxon>Eukaryota</taxon>
        <taxon>Sar</taxon>
        <taxon>Stramenopiles</taxon>
        <taxon>Ochrophyta</taxon>
        <taxon>Bacillariophyta</taxon>
        <taxon>Bacillariophyceae</taxon>
        <taxon>Bacillariophycidae</taxon>
        <taxon>Bacillariales</taxon>
        <taxon>Bacillariaceae</taxon>
        <taxon>Nitzschia</taxon>
    </lineage>
</organism>
<dbReference type="Proteomes" id="UP000693970">
    <property type="component" value="Unassembled WGS sequence"/>
</dbReference>